<evidence type="ECO:0000256" key="2">
    <source>
        <dbReference type="SAM" id="SignalP"/>
    </source>
</evidence>
<dbReference type="PRINTS" id="PR01174">
    <property type="entry name" value="RETINOLBNDNG"/>
</dbReference>
<dbReference type="AlphaFoldDB" id="K4FUW4"/>
<dbReference type="GO" id="GO:0034632">
    <property type="term" value="F:retinol transmembrane transporter activity"/>
    <property type="evidence" value="ECO:0007669"/>
    <property type="project" value="InterPro"/>
</dbReference>
<organism evidence="4">
    <name type="scientific">Callorhinchus milii</name>
    <name type="common">Ghost shark</name>
    <dbReference type="NCBI Taxonomy" id="7868"/>
    <lineage>
        <taxon>Eukaryota</taxon>
        <taxon>Metazoa</taxon>
        <taxon>Chordata</taxon>
        <taxon>Craniata</taxon>
        <taxon>Vertebrata</taxon>
        <taxon>Chondrichthyes</taxon>
        <taxon>Holocephali</taxon>
        <taxon>Chimaeriformes</taxon>
        <taxon>Callorhinchidae</taxon>
        <taxon>Callorhinchus</taxon>
    </lineage>
</organism>
<dbReference type="InterPro" id="IPR022272">
    <property type="entry name" value="Lipocalin_CS"/>
</dbReference>
<dbReference type="Pfam" id="PF00061">
    <property type="entry name" value="Lipocalin"/>
    <property type="match status" value="1"/>
</dbReference>
<dbReference type="InterPro" id="IPR012674">
    <property type="entry name" value="Calycin"/>
</dbReference>
<evidence type="ECO:0000259" key="3">
    <source>
        <dbReference type="Pfam" id="PF00061"/>
    </source>
</evidence>
<evidence type="ECO:0000313" key="4">
    <source>
        <dbReference type="EMBL" id="AFK11414.1"/>
    </source>
</evidence>
<dbReference type="SMR" id="K4FUW4"/>
<reference evidence="4" key="1">
    <citation type="journal article" date="2012" name="PLoS ONE">
        <title>Sequencing and Analysis of Full-Length cDNAs, 5'-ESTs and 3'-ESTs from a Cartilaginous Fish, the Elephant Shark (Callorhinchus milii).</title>
        <authorList>
            <person name="Tan Y.Y."/>
            <person name="Kodzius R."/>
            <person name="Tay B.H."/>
            <person name="Tay A."/>
            <person name="Brenner S."/>
            <person name="Venkatesh B."/>
        </authorList>
    </citation>
    <scope>NUCLEOTIDE SEQUENCE</scope>
    <source>
        <tissue evidence="4">Spleen</tissue>
    </source>
</reference>
<dbReference type="PANTHER" id="PTHR11873:SF2">
    <property type="entry name" value="RETINOL-BINDING PROTEIN 4"/>
    <property type="match status" value="1"/>
</dbReference>
<feature type="domain" description="Lipocalin/cytosolic fatty-acid binding" evidence="3">
    <location>
        <begin position="44"/>
        <end position="167"/>
    </location>
</feature>
<dbReference type="EMBL" id="JX053186">
    <property type="protein sequence ID" value="AFK11414.1"/>
    <property type="molecule type" value="mRNA"/>
</dbReference>
<dbReference type="GO" id="GO:0019841">
    <property type="term" value="F:retinol binding"/>
    <property type="evidence" value="ECO:0007669"/>
    <property type="project" value="TreeGrafter"/>
</dbReference>
<dbReference type="InterPro" id="IPR000566">
    <property type="entry name" value="Lipocln_cytosolic_FA-bd_dom"/>
</dbReference>
<feature type="signal peptide" evidence="2">
    <location>
        <begin position="1"/>
        <end position="22"/>
    </location>
</feature>
<dbReference type="Gene3D" id="2.40.128.20">
    <property type="match status" value="1"/>
</dbReference>
<feature type="chain" id="PRO_5003878438" evidence="2">
    <location>
        <begin position="23"/>
        <end position="198"/>
    </location>
</feature>
<proteinExistence type="evidence at transcript level"/>
<dbReference type="GO" id="GO:0005615">
    <property type="term" value="C:extracellular space"/>
    <property type="evidence" value="ECO:0007669"/>
    <property type="project" value="UniProtKB-ARBA"/>
</dbReference>
<dbReference type="CDD" id="cd00743">
    <property type="entry name" value="lipocalin_RBP_like"/>
    <property type="match status" value="1"/>
</dbReference>
<accession>K4FUW4</accession>
<dbReference type="SUPFAM" id="SSF50814">
    <property type="entry name" value="Lipocalins"/>
    <property type="match status" value="1"/>
</dbReference>
<evidence type="ECO:0000256" key="1">
    <source>
        <dbReference type="RuleBase" id="RU003695"/>
    </source>
</evidence>
<comment type="similarity">
    <text evidence="1">Belongs to the calycin superfamily. Lipocalin family.</text>
</comment>
<sequence>MLAEVKILGLSLVLISICHCYAQSNCNVSTFPVKENFNKTRYLGRWYAMAKKSPDSIFLEDNIYADFAQDDQGFMNATARGRVTLLENWPTCVQMLGKFLETSNPAKFKLKYRGALHYLQSGFDDHWVIDTDYDTFAITYTCRQLNDDETCADSYSLVFSRDPKGIPPGVHGIIRQRQGQICLANKYGRVRHEGLCLV</sequence>
<dbReference type="PANTHER" id="PTHR11873">
    <property type="entry name" value="RETINOL-BINDING PROTEIN 4"/>
    <property type="match status" value="1"/>
</dbReference>
<protein>
    <submittedName>
        <fullName evidence="4">Retinol binding protein 4, plasma</fullName>
    </submittedName>
</protein>
<name>K4FUW4_CALMI</name>
<dbReference type="PROSITE" id="PS00213">
    <property type="entry name" value="LIPOCALIN"/>
    <property type="match status" value="1"/>
</dbReference>
<keyword evidence="2" id="KW-0732">Signal</keyword>
<dbReference type="InterPro" id="IPR002449">
    <property type="entry name" value="Retinol-bd/Purpurin"/>
</dbReference>